<feature type="domain" description="TNase-like" evidence="4">
    <location>
        <begin position="79"/>
        <end position="189"/>
    </location>
</feature>
<dbReference type="GO" id="GO:0016787">
    <property type="term" value="F:hydrolase activity"/>
    <property type="evidence" value="ECO:0007669"/>
    <property type="project" value="UniProtKB-KW"/>
</dbReference>
<accession>A0A2T1HVT1</accession>
<dbReference type="GO" id="GO:0004519">
    <property type="term" value="F:endonuclease activity"/>
    <property type="evidence" value="ECO:0007669"/>
    <property type="project" value="UniProtKB-KW"/>
</dbReference>
<evidence type="ECO:0000313" key="5">
    <source>
        <dbReference type="EMBL" id="PSC05762.1"/>
    </source>
</evidence>
<dbReference type="Gene3D" id="2.40.50.90">
    <property type="match status" value="1"/>
</dbReference>
<evidence type="ECO:0000313" key="6">
    <source>
        <dbReference type="Proteomes" id="UP000239772"/>
    </source>
</evidence>
<dbReference type="Pfam" id="PF00565">
    <property type="entry name" value="SNase"/>
    <property type="match status" value="1"/>
</dbReference>
<gene>
    <name evidence="5" type="ORF">SLNSH_07225</name>
</gene>
<dbReference type="PANTHER" id="PTHR12302:SF3">
    <property type="entry name" value="SERINE_THREONINE-PROTEIN KINASE 31"/>
    <property type="match status" value="1"/>
</dbReference>
<dbReference type="PROSITE" id="PS50830">
    <property type="entry name" value="TNASE_3"/>
    <property type="match status" value="1"/>
</dbReference>
<evidence type="ECO:0000256" key="3">
    <source>
        <dbReference type="ARBA" id="ARBA00022801"/>
    </source>
</evidence>
<dbReference type="PANTHER" id="PTHR12302">
    <property type="entry name" value="EBNA2 BINDING PROTEIN P100"/>
    <property type="match status" value="1"/>
</dbReference>
<dbReference type="Proteomes" id="UP000239772">
    <property type="component" value="Unassembled WGS sequence"/>
</dbReference>
<protein>
    <recommendedName>
        <fullName evidence="4">TNase-like domain-containing protein</fullName>
    </recommendedName>
</protein>
<reference evidence="6" key="1">
    <citation type="submission" date="2018-03" db="EMBL/GenBank/DDBJ databases">
        <authorList>
            <person name="Sun L."/>
            <person name="Liu H."/>
            <person name="Chen W."/>
            <person name="Huang K."/>
            <person name="Liu W."/>
            <person name="Gao X."/>
        </authorList>
    </citation>
    <scope>NUCLEOTIDE SEQUENCE [LARGE SCALE GENOMIC DNA]</scope>
    <source>
        <strain evidence="6">SH9</strain>
    </source>
</reference>
<evidence type="ECO:0000259" key="4">
    <source>
        <dbReference type="PROSITE" id="PS50830"/>
    </source>
</evidence>
<dbReference type="SUPFAM" id="SSF50199">
    <property type="entry name" value="Staphylococcal nuclease"/>
    <property type="match status" value="1"/>
</dbReference>
<comment type="caution">
    <text evidence="5">The sequence shown here is derived from an EMBL/GenBank/DDBJ whole genome shotgun (WGS) entry which is preliminary data.</text>
</comment>
<keyword evidence="3" id="KW-0378">Hydrolase</keyword>
<organism evidence="5 6">
    <name type="scientific">Alsobacter soli</name>
    <dbReference type="NCBI Taxonomy" id="2109933"/>
    <lineage>
        <taxon>Bacteria</taxon>
        <taxon>Pseudomonadati</taxon>
        <taxon>Pseudomonadota</taxon>
        <taxon>Alphaproteobacteria</taxon>
        <taxon>Hyphomicrobiales</taxon>
        <taxon>Alsobacteraceae</taxon>
        <taxon>Alsobacter</taxon>
    </lineage>
</organism>
<keyword evidence="2" id="KW-0255">Endonuclease</keyword>
<dbReference type="InterPro" id="IPR035437">
    <property type="entry name" value="SNase_OB-fold_sf"/>
</dbReference>
<dbReference type="AlphaFoldDB" id="A0A2T1HVT1"/>
<dbReference type="SMART" id="SM00318">
    <property type="entry name" value="SNc"/>
    <property type="match status" value="1"/>
</dbReference>
<dbReference type="InterPro" id="IPR016071">
    <property type="entry name" value="Staphylococal_nuclease_OB-fold"/>
</dbReference>
<proteinExistence type="predicted"/>
<sequence length="207" mass="22729">MDGYATPRSHSASWLETVNLRLTGKLRFDPMTFTDAGLRRFWARAPSLLALAIAAALLAGGKEAVKAWRTERLAGGFEVVDGDSLRLRGDDIRLLGIDAPELHQTCWRGEIEGACGRQAKAALAALVAKGNVSCRSSGRDRYDRRLAVCTAGDMEINRAMVLAGNAVAYGAYESEEETARSAKRGVWATRFERPADWRARHPRPFSH</sequence>
<dbReference type="EMBL" id="PVZS01000006">
    <property type="protein sequence ID" value="PSC05762.1"/>
    <property type="molecule type" value="Genomic_DNA"/>
</dbReference>
<name>A0A2T1HVT1_9HYPH</name>
<keyword evidence="1" id="KW-0540">Nuclease</keyword>
<keyword evidence="6" id="KW-1185">Reference proteome</keyword>
<evidence type="ECO:0000256" key="2">
    <source>
        <dbReference type="ARBA" id="ARBA00022759"/>
    </source>
</evidence>
<evidence type="ECO:0000256" key="1">
    <source>
        <dbReference type="ARBA" id="ARBA00022722"/>
    </source>
</evidence>